<name>A0A401T8S9_CHIPU</name>
<feature type="region of interest" description="Disordered" evidence="1">
    <location>
        <begin position="1"/>
        <end position="30"/>
    </location>
</feature>
<organism evidence="2 3">
    <name type="scientific">Chiloscyllium punctatum</name>
    <name type="common">Brownbanded bambooshark</name>
    <name type="synonym">Hemiscyllium punctatum</name>
    <dbReference type="NCBI Taxonomy" id="137246"/>
    <lineage>
        <taxon>Eukaryota</taxon>
        <taxon>Metazoa</taxon>
        <taxon>Chordata</taxon>
        <taxon>Craniata</taxon>
        <taxon>Vertebrata</taxon>
        <taxon>Chondrichthyes</taxon>
        <taxon>Elasmobranchii</taxon>
        <taxon>Galeomorphii</taxon>
        <taxon>Galeoidea</taxon>
        <taxon>Orectolobiformes</taxon>
        <taxon>Hemiscylliidae</taxon>
        <taxon>Chiloscyllium</taxon>
    </lineage>
</organism>
<dbReference type="Proteomes" id="UP000287033">
    <property type="component" value="Unassembled WGS sequence"/>
</dbReference>
<evidence type="ECO:0000313" key="2">
    <source>
        <dbReference type="EMBL" id="GCC39061.1"/>
    </source>
</evidence>
<feature type="non-terminal residue" evidence="2">
    <location>
        <position position="1"/>
    </location>
</feature>
<sequence>PDIVAGGGDFGDGGPQRPDPPADHPGMGQVLPPAVWRILHPAVDRSAALFPGVQHPGRDGGRTGKGQSIPGYRVGGCGDDHRLLLLLPGVEEFPHHGFLQEHGPSGGLLLACPGGHRA</sequence>
<feature type="region of interest" description="Disordered" evidence="1">
    <location>
        <begin position="49"/>
        <end position="73"/>
    </location>
</feature>
<keyword evidence="3" id="KW-1185">Reference proteome</keyword>
<evidence type="ECO:0000313" key="3">
    <source>
        <dbReference type="Proteomes" id="UP000287033"/>
    </source>
</evidence>
<dbReference type="EMBL" id="BEZZ01018248">
    <property type="protein sequence ID" value="GCC39061.1"/>
    <property type="molecule type" value="Genomic_DNA"/>
</dbReference>
<protein>
    <submittedName>
        <fullName evidence="2">Uncharacterized protein</fullName>
    </submittedName>
</protein>
<accession>A0A401T8S9</accession>
<evidence type="ECO:0000256" key="1">
    <source>
        <dbReference type="SAM" id="MobiDB-lite"/>
    </source>
</evidence>
<gene>
    <name evidence="2" type="ORF">chiPu_0023261</name>
</gene>
<comment type="caution">
    <text evidence="2">The sequence shown here is derived from an EMBL/GenBank/DDBJ whole genome shotgun (WGS) entry which is preliminary data.</text>
</comment>
<dbReference type="AlphaFoldDB" id="A0A401T8S9"/>
<reference evidence="2 3" key="1">
    <citation type="journal article" date="2018" name="Nat. Ecol. Evol.">
        <title>Shark genomes provide insights into elasmobranch evolution and the origin of vertebrates.</title>
        <authorList>
            <person name="Hara Y"/>
            <person name="Yamaguchi K"/>
            <person name="Onimaru K"/>
            <person name="Kadota M"/>
            <person name="Koyanagi M"/>
            <person name="Keeley SD"/>
            <person name="Tatsumi K"/>
            <person name="Tanaka K"/>
            <person name="Motone F"/>
            <person name="Kageyama Y"/>
            <person name="Nozu R"/>
            <person name="Adachi N"/>
            <person name="Nishimura O"/>
            <person name="Nakagawa R"/>
            <person name="Tanegashima C"/>
            <person name="Kiyatake I"/>
            <person name="Matsumoto R"/>
            <person name="Murakumo K"/>
            <person name="Nishida K"/>
            <person name="Terakita A"/>
            <person name="Kuratani S"/>
            <person name="Sato K"/>
            <person name="Hyodo S Kuraku.S."/>
        </authorList>
    </citation>
    <scope>NUCLEOTIDE SEQUENCE [LARGE SCALE GENOMIC DNA]</scope>
</reference>
<feature type="compositionally biased region" description="Gly residues" evidence="1">
    <location>
        <begin position="1"/>
        <end position="14"/>
    </location>
</feature>
<proteinExistence type="predicted"/>